<proteinExistence type="predicted"/>
<dbReference type="Proteomes" id="UP000316621">
    <property type="component" value="Chromosome 5"/>
</dbReference>
<dbReference type="AlphaFoldDB" id="A0A4Y7JUW5"/>
<feature type="compositionally biased region" description="Gly residues" evidence="1">
    <location>
        <begin position="210"/>
        <end position="225"/>
    </location>
</feature>
<evidence type="ECO:0000313" key="2">
    <source>
        <dbReference type="EMBL" id="RZC63741.1"/>
    </source>
</evidence>
<evidence type="ECO:0000256" key="1">
    <source>
        <dbReference type="SAM" id="MobiDB-lite"/>
    </source>
</evidence>
<organism evidence="2 3">
    <name type="scientific">Papaver somniferum</name>
    <name type="common">Opium poppy</name>
    <dbReference type="NCBI Taxonomy" id="3469"/>
    <lineage>
        <taxon>Eukaryota</taxon>
        <taxon>Viridiplantae</taxon>
        <taxon>Streptophyta</taxon>
        <taxon>Embryophyta</taxon>
        <taxon>Tracheophyta</taxon>
        <taxon>Spermatophyta</taxon>
        <taxon>Magnoliopsida</taxon>
        <taxon>Ranunculales</taxon>
        <taxon>Papaveraceae</taxon>
        <taxon>Papaveroideae</taxon>
        <taxon>Papaver</taxon>
    </lineage>
</organism>
<gene>
    <name evidence="2" type="ORF">C5167_025489</name>
</gene>
<dbReference type="EMBL" id="CM010719">
    <property type="protein sequence ID" value="RZC63741.1"/>
    <property type="molecule type" value="Genomic_DNA"/>
</dbReference>
<name>A0A4Y7JUW5_PAPSO</name>
<dbReference type="STRING" id="3469.A0A4Y7JUW5"/>
<keyword evidence="3" id="KW-1185">Reference proteome</keyword>
<dbReference type="Gramene" id="RZC63741">
    <property type="protein sequence ID" value="RZC63741"/>
    <property type="gene ID" value="C5167_025489"/>
</dbReference>
<accession>A0A4Y7JUW5</accession>
<dbReference type="OMA" id="CRHAILG"/>
<protein>
    <submittedName>
        <fullName evidence="2">Uncharacterized protein</fullName>
    </submittedName>
</protein>
<sequence>MISEFVYRELTTTRKLNSSGDKFPIWKTKIDFILSDIEVAYVLQQPKPDSPPDSEELKKWIMDDFTCRHAILGTLEDDLIVVFDHGYDTAKEIMDALVRLYGGKSIGRSMYLFEQIKNVKIGENDNVMDHVMKMCGVAIELERFGMNLPQEMRVVFMMDSLPESWREAKDVFMKTVEDDESESKLTVDSFLQFVKNHVELKKYFESRKNNGGGGGGGEVIEGGGESSTNNKKPRNRRRGNNNAET</sequence>
<reference evidence="2 3" key="1">
    <citation type="journal article" date="2018" name="Science">
        <title>The opium poppy genome and morphinan production.</title>
        <authorList>
            <person name="Guo L."/>
            <person name="Winzer T."/>
            <person name="Yang X."/>
            <person name="Li Y."/>
            <person name="Ning Z."/>
            <person name="He Z."/>
            <person name="Teodor R."/>
            <person name="Lu Y."/>
            <person name="Bowser T.A."/>
            <person name="Graham I.A."/>
            <person name="Ye K."/>
        </authorList>
    </citation>
    <scope>NUCLEOTIDE SEQUENCE [LARGE SCALE GENOMIC DNA]</scope>
    <source>
        <strain evidence="3">cv. HN1</strain>
        <tissue evidence="2">Leaves</tissue>
    </source>
</reference>
<feature type="region of interest" description="Disordered" evidence="1">
    <location>
        <begin position="206"/>
        <end position="245"/>
    </location>
</feature>
<evidence type="ECO:0000313" key="3">
    <source>
        <dbReference type="Proteomes" id="UP000316621"/>
    </source>
</evidence>
<dbReference type="Pfam" id="PF14223">
    <property type="entry name" value="Retrotran_gag_2"/>
    <property type="match status" value="1"/>
</dbReference>